<evidence type="ECO:0000256" key="2">
    <source>
        <dbReference type="ARBA" id="ARBA00006939"/>
    </source>
</evidence>
<comment type="caution">
    <text evidence="6">The sequence shown here is derived from an EMBL/GenBank/DDBJ whole genome shotgun (WGS) entry which is preliminary data.</text>
</comment>
<dbReference type="EMBL" id="WUTW01000006">
    <property type="protein sequence ID" value="MXQ67178.1"/>
    <property type="molecule type" value="Genomic_DNA"/>
</dbReference>
<keyword evidence="3" id="KW-1003">Cell membrane</keyword>
<reference evidence="6 7" key="1">
    <citation type="submission" date="2019-12" db="EMBL/GenBank/DDBJ databases">
        <title>Nocardia macrotermitis sp. nov. and Nocardia aurantia sp. nov., isolated from the gut of the fungus growing-termite Macrotermes natalensis.</title>
        <authorList>
            <person name="Christine B."/>
            <person name="Rene B."/>
        </authorList>
    </citation>
    <scope>NUCLEOTIDE SEQUENCE [LARGE SCALE GENOMIC DNA]</scope>
    <source>
        <strain evidence="6 7">DSM 102126</strain>
    </source>
</reference>
<dbReference type="GO" id="GO:0005385">
    <property type="term" value="F:zinc ion transmembrane transporter activity"/>
    <property type="evidence" value="ECO:0007669"/>
    <property type="project" value="TreeGrafter"/>
</dbReference>
<keyword evidence="7" id="KW-1185">Reference proteome</keyword>
<dbReference type="GO" id="GO:0005886">
    <property type="term" value="C:plasma membrane"/>
    <property type="evidence" value="ECO:0007669"/>
    <property type="project" value="UniProtKB-SubCell"/>
</dbReference>
<keyword evidence="5" id="KW-1133">Transmembrane helix</keyword>
<comment type="subcellular location">
    <subcellularLocation>
        <location evidence="1">Cell membrane</location>
        <topology evidence="1">Multi-pass membrane protein</topology>
    </subcellularLocation>
</comment>
<evidence type="ECO:0000313" key="6">
    <source>
        <dbReference type="EMBL" id="MXQ67178.1"/>
    </source>
</evidence>
<dbReference type="Proteomes" id="UP000431901">
    <property type="component" value="Unassembled WGS sequence"/>
</dbReference>
<feature type="transmembrane region" description="Helical" evidence="5">
    <location>
        <begin position="131"/>
        <end position="155"/>
    </location>
</feature>
<gene>
    <name evidence="6" type="ORF">GQ466_24480</name>
</gene>
<dbReference type="RefSeq" id="WP_161105371.1">
    <property type="nucleotide sequence ID" value="NZ_JBHLYI010000024.1"/>
</dbReference>
<comment type="similarity">
    <text evidence="2">Belongs to the ZIP transporter (TC 2.A.5) family.</text>
</comment>
<feature type="transmembrane region" description="Helical" evidence="5">
    <location>
        <begin position="167"/>
        <end position="190"/>
    </location>
</feature>
<dbReference type="PANTHER" id="PTHR11040:SF211">
    <property type="entry name" value="ZINC TRANSPORTER ZIP11"/>
    <property type="match status" value="1"/>
</dbReference>
<accession>A0A6I4WC08</accession>
<protein>
    <submittedName>
        <fullName evidence="6">Permease</fullName>
    </submittedName>
</protein>
<evidence type="ECO:0000256" key="5">
    <source>
        <dbReference type="SAM" id="Phobius"/>
    </source>
</evidence>
<name>A0A6I4WC08_9ACTN</name>
<dbReference type="PANTHER" id="PTHR11040">
    <property type="entry name" value="ZINC/IRON TRANSPORTER"/>
    <property type="match status" value="1"/>
</dbReference>
<feature type="transmembrane region" description="Helical" evidence="5">
    <location>
        <begin position="196"/>
        <end position="216"/>
    </location>
</feature>
<dbReference type="AlphaFoldDB" id="A0A6I4WC08"/>
<dbReference type="OrthoDB" id="120163at2"/>
<feature type="transmembrane region" description="Helical" evidence="5">
    <location>
        <begin position="30"/>
        <end position="47"/>
    </location>
</feature>
<evidence type="ECO:0000256" key="1">
    <source>
        <dbReference type="ARBA" id="ARBA00004651"/>
    </source>
</evidence>
<evidence type="ECO:0000256" key="4">
    <source>
        <dbReference type="ARBA" id="ARBA00022833"/>
    </source>
</evidence>
<feature type="transmembrane region" description="Helical" evidence="5">
    <location>
        <begin position="228"/>
        <end position="246"/>
    </location>
</feature>
<keyword evidence="5" id="KW-0812">Transmembrane</keyword>
<evidence type="ECO:0000256" key="3">
    <source>
        <dbReference type="ARBA" id="ARBA00022475"/>
    </source>
</evidence>
<proteinExistence type="inferred from homology"/>
<sequence>MAVLLSLVAAAMILAGGTLALRARDRRHLVLGLAGGIVLGVVSFDLIPEALAAGAPELLHVPVPMIAFAAGFATLHVAEQLTAAHRAHEGEYAPHRHPGASGRVAAGALITHTFLDGLTIGVALRAPGATGLLVCVAIFAHNFADGFTTVTFASLRDPAARQGARRGAARFLAAAMLAPVAGASLATVLAVPGHVLGPYLGFVSGVLLYLAAADILPEAHAGHPRAATLAATGAGVAAVLLIVGAAH</sequence>
<keyword evidence="5" id="KW-0472">Membrane</keyword>
<organism evidence="6 7">
    <name type="scientific">Actinomadura rayongensis</name>
    <dbReference type="NCBI Taxonomy" id="1429076"/>
    <lineage>
        <taxon>Bacteria</taxon>
        <taxon>Bacillati</taxon>
        <taxon>Actinomycetota</taxon>
        <taxon>Actinomycetes</taxon>
        <taxon>Streptosporangiales</taxon>
        <taxon>Thermomonosporaceae</taxon>
        <taxon>Actinomadura</taxon>
    </lineage>
</organism>
<keyword evidence="4" id="KW-0862">Zinc</keyword>
<evidence type="ECO:0000313" key="7">
    <source>
        <dbReference type="Proteomes" id="UP000431901"/>
    </source>
</evidence>